<name>A0A3N4P4L0_9GAMM</name>
<keyword evidence="9 12" id="KW-0472">Membrane</keyword>
<dbReference type="GO" id="GO:0005524">
    <property type="term" value="F:ATP binding"/>
    <property type="evidence" value="ECO:0007669"/>
    <property type="project" value="UniProtKB-KW"/>
</dbReference>
<dbReference type="PANTHER" id="PTHR43394">
    <property type="entry name" value="ATP-DEPENDENT PERMEASE MDL1, MITOCHONDRIAL"/>
    <property type="match status" value="1"/>
</dbReference>
<dbReference type="Gene3D" id="3.40.50.300">
    <property type="entry name" value="P-loop containing nucleotide triphosphate hydrolases"/>
    <property type="match status" value="1"/>
</dbReference>
<evidence type="ECO:0000256" key="9">
    <source>
        <dbReference type="ARBA" id="ARBA00023136"/>
    </source>
</evidence>
<proteinExistence type="inferred from homology"/>
<evidence type="ECO:0000313" key="15">
    <source>
        <dbReference type="EMBL" id="RPE03592.1"/>
    </source>
</evidence>
<keyword evidence="5 12" id="KW-0812">Transmembrane</keyword>
<evidence type="ECO:0000256" key="1">
    <source>
        <dbReference type="ARBA" id="ARBA00004651"/>
    </source>
</evidence>
<evidence type="ECO:0000256" key="12">
    <source>
        <dbReference type="SAM" id="Phobius"/>
    </source>
</evidence>
<accession>A0A3N4P4L0</accession>
<reference evidence="15 16" key="1">
    <citation type="submission" date="2018-11" db="EMBL/GenBank/DDBJ databases">
        <title>Whole genome sequencing of Pantoea sp. RIT388.</title>
        <authorList>
            <person name="Gan H.M."/>
            <person name="Hudson A.O."/>
        </authorList>
    </citation>
    <scope>NUCLEOTIDE SEQUENCE [LARGE SCALE GENOMIC DNA]</scope>
    <source>
        <strain evidence="15 16">RIT388</strain>
    </source>
</reference>
<dbReference type="InterPro" id="IPR017871">
    <property type="entry name" value="ABC_transporter-like_CS"/>
</dbReference>
<dbReference type="GO" id="GO:0016887">
    <property type="term" value="F:ATP hydrolysis activity"/>
    <property type="evidence" value="ECO:0007669"/>
    <property type="project" value="InterPro"/>
</dbReference>
<sequence length="591" mass="65493">MAKSKRLWPTLKRLLAYGRPWRKSLSVAVGMLWIAAAAEVTGPVLVSYFIDRLVAKHQMPWGIVAGLVVSFILLQLLAAGLHYFQALLFNRAAIGVVQRLRSDVMDAALRQPLSAFDTQPVGQIISRVTNDTEVIKDLYVTVVATVLRSAALIGAMMVAMFSLDWRMALVAMAIFPLVLAVMLIYQRYSTPVARRVRSYLADINNGFNEVINGMSVIQQFRQQARFGERMNEASRSHYLARMQTLRLDGFLLRPLLSLFSALILCGLLMLFSFSSPGVFEVGVLYAFITYLGRLNEPLIELTTQQSMLQQAVVSGERIFELMDAAQQQYGRDSRPLTSGRITLRQVSFAYRADRDVLSDINLDVPSRSFVALVGHTGSGKSTLASLLMGYYPVTRGEIRLDDRPVSELNHQTLRSGIAMVQQDPVVLADTLLANVRLGRDISEEAVWQALEQVQLAGLARSLAQGIHTRLGEQGNNLSVGQKQLLALARVLVEMPQILILDEATANIDSGTEQAIQQTLRQLRQHTTLVVIAHRLSTITEANTILVLHRGQVVEQGDHAALLARQGRYWQMYQLQQAGDELASGKAVTVAS</sequence>
<evidence type="ECO:0000256" key="2">
    <source>
        <dbReference type="ARBA" id="ARBA00006526"/>
    </source>
</evidence>
<dbReference type="SUPFAM" id="SSF90123">
    <property type="entry name" value="ABC transporter transmembrane region"/>
    <property type="match status" value="1"/>
</dbReference>
<dbReference type="InterPro" id="IPR003593">
    <property type="entry name" value="AAA+_ATPase"/>
</dbReference>
<keyword evidence="16" id="KW-1185">Reference proteome</keyword>
<dbReference type="Gene3D" id="1.20.1560.10">
    <property type="entry name" value="ABC transporter type 1, transmembrane domain"/>
    <property type="match status" value="1"/>
</dbReference>
<dbReference type="Pfam" id="PF00005">
    <property type="entry name" value="ABC_tran"/>
    <property type="match status" value="1"/>
</dbReference>
<dbReference type="CDD" id="cd18544">
    <property type="entry name" value="ABC_6TM_TmrA_like"/>
    <property type="match status" value="1"/>
</dbReference>
<dbReference type="PROSITE" id="PS50893">
    <property type="entry name" value="ABC_TRANSPORTER_2"/>
    <property type="match status" value="1"/>
</dbReference>
<comment type="caution">
    <text evidence="15">The sequence shown here is derived from an EMBL/GenBank/DDBJ whole genome shotgun (WGS) entry which is preliminary data.</text>
</comment>
<evidence type="ECO:0000256" key="5">
    <source>
        <dbReference type="ARBA" id="ARBA00022692"/>
    </source>
</evidence>
<feature type="transmembrane region" description="Helical" evidence="12">
    <location>
        <begin position="138"/>
        <end position="161"/>
    </location>
</feature>
<evidence type="ECO:0000256" key="11">
    <source>
        <dbReference type="ARBA" id="ARBA00040960"/>
    </source>
</evidence>
<dbReference type="InterPro" id="IPR011527">
    <property type="entry name" value="ABC1_TM_dom"/>
</dbReference>
<organism evidence="15 16">
    <name type="scientific">Candidatus Pantoea deserta</name>
    <dbReference type="NCBI Taxonomy" id="1869313"/>
    <lineage>
        <taxon>Bacteria</taxon>
        <taxon>Pseudomonadati</taxon>
        <taxon>Pseudomonadota</taxon>
        <taxon>Gammaproteobacteria</taxon>
        <taxon>Enterobacterales</taxon>
        <taxon>Erwiniaceae</taxon>
        <taxon>Pantoea</taxon>
    </lineage>
</organism>
<protein>
    <recommendedName>
        <fullName evidence="11">Multidrug resistance-like ATP-binding protein MdlB</fullName>
        <ecNumber evidence="3">7.6.2.2</ecNumber>
    </recommendedName>
</protein>
<dbReference type="PROSITE" id="PS00211">
    <property type="entry name" value="ABC_TRANSPORTER_1"/>
    <property type="match status" value="1"/>
</dbReference>
<dbReference type="InterPro" id="IPR027417">
    <property type="entry name" value="P-loop_NTPase"/>
</dbReference>
<comment type="similarity">
    <text evidence="2">Belongs to the ABC transporter superfamily. Drug exporter-2 (TC 3.A.1.117) family.</text>
</comment>
<dbReference type="SUPFAM" id="SSF52540">
    <property type="entry name" value="P-loop containing nucleoside triphosphate hydrolases"/>
    <property type="match status" value="1"/>
</dbReference>
<feature type="domain" description="ABC transmembrane type-1" evidence="14">
    <location>
        <begin position="27"/>
        <end position="310"/>
    </location>
</feature>
<evidence type="ECO:0000313" key="16">
    <source>
        <dbReference type="Proteomes" id="UP000281332"/>
    </source>
</evidence>
<evidence type="ECO:0000259" key="13">
    <source>
        <dbReference type="PROSITE" id="PS50893"/>
    </source>
</evidence>
<dbReference type="RefSeq" id="WP_123798885.1">
    <property type="nucleotide sequence ID" value="NZ_RMVG01000002.1"/>
</dbReference>
<dbReference type="InterPro" id="IPR003439">
    <property type="entry name" value="ABC_transporter-like_ATP-bd"/>
</dbReference>
<evidence type="ECO:0000256" key="10">
    <source>
        <dbReference type="ARBA" id="ARBA00034018"/>
    </source>
</evidence>
<dbReference type="NCBIfam" id="NF008056">
    <property type="entry name" value="PRK10790.1"/>
    <property type="match status" value="1"/>
</dbReference>
<feature type="transmembrane region" description="Helical" evidence="12">
    <location>
        <begin position="250"/>
        <end position="271"/>
    </location>
</feature>
<dbReference type="PROSITE" id="PS50929">
    <property type="entry name" value="ABC_TM1F"/>
    <property type="match status" value="1"/>
</dbReference>
<evidence type="ECO:0000259" key="14">
    <source>
        <dbReference type="PROSITE" id="PS50929"/>
    </source>
</evidence>
<evidence type="ECO:0000256" key="7">
    <source>
        <dbReference type="ARBA" id="ARBA00022840"/>
    </source>
</evidence>
<dbReference type="Pfam" id="PF00664">
    <property type="entry name" value="ABC_membrane"/>
    <property type="match status" value="1"/>
</dbReference>
<dbReference type="OrthoDB" id="9806127at2"/>
<dbReference type="GO" id="GO:0005886">
    <property type="term" value="C:plasma membrane"/>
    <property type="evidence" value="ECO:0007669"/>
    <property type="project" value="UniProtKB-SubCell"/>
</dbReference>
<dbReference type="EC" id="7.6.2.2" evidence="3"/>
<keyword evidence="7 15" id="KW-0067">ATP-binding</keyword>
<dbReference type="PANTHER" id="PTHR43394:SF1">
    <property type="entry name" value="ATP-BINDING CASSETTE SUB-FAMILY B MEMBER 10, MITOCHONDRIAL"/>
    <property type="match status" value="1"/>
</dbReference>
<feature type="transmembrane region" description="Helical" evidence="12">
    <location>
        <begin position="61"/>
        <end position="84"/>
    </location>
</feature>
<dbReference type="InterPro" id="IPR036640">
    <property type="entry name" value="ABC1_TM_sf"/>
</dbReference>
<evidence type="ECO:0000256" key="8">
    <source>
        <dbReference type="ARBA" id="ARBA00022989"/>
    </source>
</evidence>
<dbReference type="FunFam" id="3.40.50.300:FF:000604">
    <property type="entry name" value="ABC transporter B family member 28"/>
    <property type="match status" value="1"/>
</dbReference>
<dbReference type="SMART" id="SM00382">
    <property type="entry name" value="AAA"/>
    <property type="match status" value="1"/>
</dbReference>
<comment type="subcellular location">
    <subcellularLocation>
        <location evidence="1">Cell membrane</location>
        <topology evidence="1">Multi-pass membrane protein</topology>
    </subcellularLocation>
</comment>
<dbReference type="GO" id="GO:0005737">
    <property type="term" value="C:cytoplasm"/>
    <property type="evidence" value="ECO:0007669"/>
    <property type="project" value="UniProtKB-ARBA"/>
</dbReference>
<dbReference type="EMBL" id="RMVG01000002">
    <property type="protein sequence ID" value="RPE03592.1"/>
    <property type="molecule type" value="Genomic_DNA"/>
</dbReference>
<evidence type="ECO:0000256" key="3">
    <source>
        <dbReference type="ARBA" id="ARBA00012191"/>
    </source>
</evidence>
<feature type="domain" description="ABC transporter" evidence="13">
    <location>
        <begin position="341"/>
        <end position="574"/>
    </location>
</feature>
<dbReference type="Proteomes" id="UP000281332">
    <property type="component" value="Unassembled WGS sequence"/>
</dbReference>
<keyword evidence="4" id="KW-0813">Transport</keyword>
<dbReference type="AlphaFoldDB" id="A0A3N4P4L0"/>
<comment type="catalytic activity">
    <reaction evidence="10">
        <text>ATP + H2O + xenobioticSide 1 = ADP + phosphate + xenobioticSide 2.</text>
        <dbReference type="EC" id="7.6.2.2"/>
    </reaction>
</comment>
<feature type="transmembrane region" description="Helical" evidence="12">
    <location>
        <begin position="167"/>
        <end position="185"/>
    </location>
</feature>
<evidence type="ECO:0000256" key="4">
    <source>
        <dbReference type="ARBA" id="ARBA00022448"/>
    </source>
</evidence>
<keyword evidence="6" id="KW-0547">Nucleotide-binding</keyword>
<evidence type="ECO:0000256" key="6">
    <source>
        <dbReference type="ARBA" id="ARBA00022741"/>
    </source>
</evidence>
<keyword evidence="8 12" id="KW-1133">Transmembrane helix</keyword>
<dbReference type="GO" id="GO:0015421">
    <property type="term" value="F:ABC-type oligopeptide transporter activity"/>
    <property type="evidence" value="ECO:0007669"/>
    <property type="project" value="TreeGrafter"/>
</dbReference>
<dbReference type="GO" id="GO:0008559">
    <property type="term" value="F:ABC-type xenobiotic transporter activity"/>
    <property type="evidence" value="ECO:0007669"/>
    <property type="project" value="UniProtKB-EC"/>
</dbReference>
<dbReference type="InterPro" id="IPR039421">
    <property type="entry name" value="Type_1_exporter"/>
</dbReference>
<gene>
    <name evidence="15" type="ORF">BBB56_03630</name>
</gene>